<accession>A0A391P3A5</accession>
<evidence type="ECO:0000313" key="1">
    <source>
        <dbReference type="EMBL" id="GCA65318.1"/>
    </source>
</evidence>
<name>A0A391P3A5_9EUKA</name>
<proteinExistence type="predicted"/>
<feature type="non-terminal residue" evidence="1">
    <location>
        <position position="86"/>
    </location>
</feature>
<dbReference type="AlphaFoldDB" id="A0A391P3A5"/>
<comment type="caution">
    <text evidence="1">The sequence shown here is derived from an EMBL/GenBank/DDBJ whole genome shotgun (WGS) entry which is preliminary data.</text>
</comment>
<sequence length="86" mass="9128">YAPSTPFTDSVMGHLGNMLGWNVTAHTDVADRLASLDDTLDPLDLGIVSFDTQSDLEDYAYSSYLASSFSTNGALAMMLTGTVATD</sequence>
<dbReference type="Proteomes" id="UP000265618">
    <property type="component" value="Unassembled WGS sequence"/>
</dbReference>
<feature type="non-terminal residue" evidence="1">
    <location>
        <position position="1"/>
    </location>
</feature>
<keyword evidence="2" id="KW-1185">Reference proteome</keyword>
<dbReference type="EMBL" id="BDIP01010693">
    <property type="protein sequence ID" value="GCA65318.1"/>
    <property type="molecule type" value="Genomic_DNA"/>
</dbReference>
<protein>
    <submittedName>
        <fullName evidence="1">Uncharacterized protein</fullName>
    </submittedName>
</protein>
<gene>
    <name evidence="1" type="ORF">KIPB_016846</name>
</gene>
<reference evidence="1 2" key="1">
    <citation type="journal article" date="2018" name="PLoS ONE">
        <title>The draft genome of Kipferlia bialata reveals reductive genome evolution in fornicate parasites.</title>
        <authorList>
            <person name="Tanifuji G."/>
            <person name="Takabayashi S."/>
            <person name="Kume K."/>
            <person name="Takagi M."/>
            <person name="Nakayama T."/>
            <person name="Kamikawa R."/>
            <person name="Inagaki Y."/>
            <person name="Hashimoto T."/>
        </authorList>
    </citation>
    <scope>NUCLEOTIDE SEQUENCE [LARGE SCALE GENOMIC DNA]</scope>
    <source>
        <strain evidence="1">NY0173</strain>
    </source>
</reference>
<evidence type="ECO:0000313" key="2">
    <source>
        <dbReference type="Proteomes" id="UP000265618"/>
    </source>
</evidence>
<organism evidence="1 2">
    <name type="scientific">Kipferlia bialata</name>
    <dbReference type="NCBI Taxonomy" id="797122"/>
    <lineage>
        <taxon>Eukaryota</taxon>
        <taxon>Metamonada</taxon>
        <taxon>Carpediemonas-like organisms</taxon>
        <taxon>Kipferlia</taxon>
    </lineage>
</organism>